<dbReference type="SUPFAM" id="SSF48452">
    <property type="entry name" value="TPR-like"/>
    <property type="match status" value="1"/>
</dbReference>
<dbReference type="PANTHER" id="PTHR16056:SF16">
    <property type="entry name" value="REGULATOR OF MICROTUBULE DYNAMICS PROTEIN 1"/>
    <property type="match status" value="1"/>
</dbReference>
<dbReference type="EMBL" id="CAJNRD030001118">
    <property type="protein sequence ID" value="CAG5085299.1"/>
    <property type="molecule type" value="Genomic_DNA"/>
</dbReference>
<evidence type="ECO:0000313" key="6">
    <source>
        <dbReference type="Proteomes" id="UP000786811"/>
    </source>
</evidence>
<keyword evidence="6" id="KW-1185">Reference proteome</keyword>
<evidence type="ECO:0000313" key="5">
    <source>
        <dbReference type="EMBL" id="CAG5085299.1"/>
    </source>
</evidence>
<evidence type="ECO:0000256" key="1">
    <source>
        <dbReference type="ARBA" id="ARBA00004245"/>
    </source>
</evidence>
<evidence type="ECO:0000256" key="4">
    <source>
        <dbReference type="SAM" id="MobiDB-lite"/>
    </source>
</evidence>
<sequence>MSSVRVSRVVVHRRVSEFPASSDWTTAPRGSDTRANSEPGAPWPENTCSACSCRSAGTVNACNAGACFTARSFLGTKVLAEHQIHCDVVSESYGWQDLIAPKYFPVKTLPAPLPIISLGLWGFAKKDDLDISSTKSRNALFAKVDALYENREYSKVRDILDQLRDSKDVEVLWRLARALYNMSKTASDVEAKKLIYDAYNLITEAAAIDDKHWAVPDSSFEEALQYLEAAEKADPLFYSHNLLLLGKTYLKLDRKDDAIKFLKMTAEFPAKNDDDQKAKQEASKILNSF</sequence>
<name>A0A8J2H947_COTCN</name>
<dbReference type="GO" id="GO:0008017">
    <property type="term" value="F:microtubule binding"/>
    <property type="evidence" value="ECO:0007669"/>
    <property type="project" value="TreeGrafter"/>
</dbReference>
<dbReference type="GO" id="GO:0097431">
    <property type="term" value="C:mitotic spindle pole"/>
    <property type="evidence" value="ECO:0007669"/>
    <property type="project" value="TreeGrafter"/>
</dbReference>
<dbReference type="Gene3D" id="1.25.40.10">
    <property type="entry name" value="Tetratricopeptide repeat domain"/>
    <property type="match status" value="1"/>
</dbReference>
<feature type="region of interest" description="Disordered" evidence="4">
    <location>
        <begin position="21"/>
        <end position="40"/>
    </location>
</feature>
<dbReference type="AlphaFoldDB" id="A0A8J2H947"/>
<dbReference type="Proteomes" id="UP000786811">
    <property type="component" value="Unassembled WGS sequence"/>
</dbReference>
<dbReference type="OrthoDB" id="69711at2759"/>
<dbReference type="GO" id="GO:0005739">
    <property type="term" value="C:mitochondrion"/>
    <property type="evidence" value="ECO:0007669"/>
    <property type="project" value="TreeGrafter"/>
</dbReference>
<accession>A0A8J2H947</accession>
<dbReference type="GO" id="GO:0005876">
    <property type="term" value="C:spindle microtubule"/>
    <property type="evidence" value="ECO:0007669"/>
    <property type="project" value="TreeGrafter"/>
</dbReference>
<evidence type="ECO:0000256" key="3">
    <source>
        <dbReference type="ARBA" id="ARBA00023212"/>
    </source>
</evidence>
<comment type="caution">
    <text evidence="5">The sequence shown here is derived from an EMBL/GenBank/DDBJ whole genome shotgun (WGS) entry which is preliminary data.</text>
</comment>
<evidence type="ECO:0000256" key="2">
    <source>
        <dbReference type="ARBA" id="ARBA00022490"/>
    </source>
</evidence>
<reference evidence="5" key="1">
    <citation type="submission" date="2021-04" db="EMBL/GenBank/DDBJ databases">
        <authorList>
            <person name="Chebbi M.A.C M."/>
        </authorList>
    </citation>
    <scope>NUCLEOTIDE SEQUENCE</scope>
</reference>
<organism evidence="5 6">
    <name type="scientific">Cotesia congregata</name>
    <name type="common">Parasitoid wasp</name>
    <name type="synonym">Apanteles congregatus</name>
    <dbReference type="NCBI Taxonomy" id="51543"/>
    <lineage>
        <taxon>Eukaryota</taxon>
        <taxon>Metazoa</taxon>
        <taxon>Ecdysozoa</taxon>
        <taxon>Arthropoda</taxon>
        <taxon>Hexapoda</taxon>
        <taxon>Insecta</taxon>
        <taxon>Pterygota</taxon>
        <taxon>Neoptera</taxon>
        <taxon>Endopterygota</taxon>
        <taxon>Hymenoptera</taxon>
        <taxon>Apocrita</taxon>
        <taxon>Ichneumonoidea</taxon>
        <taxon>Braconidae</taxon>
        <taxon>Microgastrinae</taxon>
        <taxon>Cotesia</taxon>
    </lineage>
</organism>
<keyword evidence="3" id="KW-0206">Cytoskeleton</keyword>
<protein>
    <submittedName>
        <fullName evidence="5">Similar to RMDN1: Regulator of microtubule dynamics protein 1 (Bos taurus)</fullName>
    </submittedName>
</protein>
<proteinExistence type="predicted"/>
<keyword evidence="2" id="KW-0963">Cytoplasm</keyword>
<dbReference type="InterPro" id="IPR011990">
    <property type="entry name" value="TPR-like_helical_dom_sf"/>
</dbReference>
<comment type="subcellular location">
    <subcellularLocation>
        <location evidence="1">Cytoplasm</location>
        <location evidence="1">Cytoskeleton</location>
    </subcellularLocation>
</comment>
<dbReference type="PANTHER" id="PTHR16056">
    <property type="entry name" value="REGULATOR OF MICROTUBULE DYNAMICS PROTEIN"/>
    <property type="match status" value="1"/>
</dbReference>
<gene>
    <name evidence="5" type="ORF">HICCMSTLAB_LOCUS4336</name>
</gene>